<organism evidence="2 3">
    <name type="scientific">Segatella copri</name>
    <dbReference type="NCBI Taxonomy" id="165179"/>
    <lineage>
        <taxon>Bacteria</taxon>
        <taxon>Pseudomonadati</taxon>
        <taxon>Bacteroidota</taxon>
        <taxon>Bacteroidia</taxon>
        <taxon>Bacteroidales</taxon>
        <taxon>Prevotellaceae</taxon>
        <taxon>Segatella</taxon>
    </lineage>
</organism>
<evidence type="ECO:0000313" key="3">
    <source>
        <dbReference type="Proteomes" id="UP000384372"/>
    </source>
</evidence>
<keyword evidence="1" id="KW-0812">Transmembrane</keyword>
<dbReference type="OrthoDB" id="1111220at2"/>
<comment type="caution">
    <text evidence="2">The sequence shown here is derived from an EMBL/GenBank/DDBJ whole genome shotgun (WGS) entry which is preliminary data.</text>
</comment>
<keyword evidence="1" id="KW-1133">Transmembrane helix</keyword>
<feature type="transmembrane region" description="Helical" evidence="1">
    <location>
        <begin position="90"/>
        <end position="113"/>
    </location>
</feature>
<name>A0A6A7W8Z2_9BACT</name>
<protein>
    <submittedName>
        <fullName evidence="2">ABC transporter substrate-binding protein</fullName>
    </submittedName>
</protein>
<keyword evidence="3" id="KW-1185">Reference proteome</keyword>
<sequence length="191" mass="21010">MAWVALLLGVGQVVLILTSWLLTAAMPESFPRSLLSAEGIRWFFGRFVGNVESPLLVWLLLFSFMLGALQYSGILHYRSSEYRQRIAMRLALFEGIFFLLLILALVLVPHAILLNVMGGLLPSSFSASILPYCCFSLMVMSVSFGVMSDRMKGVASVYEALVSGVGKMGGLLLIYVIGAQLYHSIIFLFSA</sequence>
<feature type="transmembrane region" description="Helical" evidence="1">
    <location>
        <begin position="168"/>
        <end position="189"/>
    </location>
</feature>
<reference evidence="2 3" key="1">
    <citation type="submission" date="2019-09" db="EMBL/GenBank/DDBJ databases">
        <title>Distinct polysaccharide growth profiles of human intestinal Prevotella copri isolates.</title>
        <authorList>
            <person name="Fehlner-Peach H."/>
            <person name="Magnabosco C."/>
            <person name="Raghavan V."/>
            <person name="Scher J.U."/>
            <person name="Tett A."/>
            <person name="Cox L.M."/>
            <person name="Gottsegen C."/>
            <person name="Watters A."/>
            <person name="Wiltshire- Gordon J.D."/>
            <person name="Segata N."/>
            <person name="Bonneau R."/>
            <person name="Littman D.R."/>
        </authorList>
    </citation>
    <scope>NUCLEOTIDE SEQUENCE [LARGE SCALE GENOMIC DNA]</scope>
    <source>
        <strain evidence="3">iAQ1173</strain>
    </source>
</reference>
<dbReference type="Proteomes" id="UP000384372">
    <property type="component" value="Unassembled WGS sequence"/>
</dbReference>
<keyword evidence="1" id="KW-0472">Membrane</keyword>
<evidence type="ECO:0000256" key="1">
    <source>
        <dbReference type="SAM" id="Phobius"/>
    </source>
</evidence>
<evidence type="ECO:0000313" key="2">
    <source>
        <dbReference type="EMBL" id="MQP10973.1"/>
    </source>
</evidence>
<dbReference type="AlphaFoldDB" id="A0A6A7W8Z2"/>
<accession>A0A6A7W8Z2</accession>
<gene>
    <name evidence="2" type="ORF">F7D20_03120</name>
</gene>
<proteinExistence type="predicted"/>
<dbReference type="EMBL" id="VZAD01000027">
    <property type="protein sequence ID" value="MQP10973.1"/>
    <property type="molecule type" value="Genomic_DNA"/>
</dbReference>
<feature type="transmembrane region" description="Helical" evidence="1">
    <location>
        <begin position="125"/>
        <end position="147"/>
    </location>
</feature>
<feature type="transmembrane region" description="Helical" evidence="1">
    <location>
        <begin position="51"/>
        <end position="69"/>
    </location>
</feature>